<dbReference type="SUPFAM" id="SSF52833">
    <property type="entry name" value="Thioredoxin-like"/>
    <property type="match status" value="1"/>
</dbReference>
<dbReference type="NCBIfam" id="TIGR00365">
    <property type="entry name" value="Grx4 family monothiol glutaredoxin"/>
    <property type="match status" value="1"/>
</dbReference>
<dbReference type="GO" id="GO:0015036">
    <property type="term" value="F:disulfide oxidoreductase activity"/>
    <property type="evidence" value="ECO:0007669"/>
    <property type="project" value="UniProtKB-ARBA"/>
</dbReference>
<dbReference type="PANTHER" id="PTHR10293:SF16">
    <property type="entry name" value="GLUTAREDOXIN-RELATED PROTEIN 5, MITOCHONDRIAL"/>
    <property type="match status" value="1"/>
</dbReference>
<evidence type="ECO:0000313" key="10">
    <source>
        <dbReference type="Proteomes" id="UP000054270"/>
    </source>
</evidence>
<sequence>MFRTSIYSSFRVLNRSAPSAVLSSRLTAYRLLSTEARAKIANAVKADPVVLFMKGTPAEPQCGFSRAVVQILDLHGVPGEKLKTYNVLADEELRSGIKEFSEWPTVPQIYVNGEFVGGCDILIGMHQSGELETLLENNGVIPKAEPIEGTTTEQTLPETKDKPSA</sequence>
<dbReference type="GO" id="GO:0005759">
    <property type="term" value="C:mitochondrial matrix"/>
    <property type="evidence" value="ECO:0007669"/>
    <property type="project" value="TreeGrafter"/>
</dbReference>
<dbReference type="OMA" id="TKLMPQC"/>
<dbReference type="GO" id="GO:0046872">
    <property type="term" value="F:metal ion binding"/>
    <property type="evidence" value="ECO:0007669"/>
    <property type="project" value="UniProtKB-KW"/>
</dbReference>
<dbReference type="InterPro" id="IPR002109">
    <property type="entry name" value="Glutaredoxin"/>
</dbReference>
<dbReference type="Pfam" id="PF00462">
    <property type="entry name" value="Glutaredoxin"/>
    <property type="match status" value="1"/>
</dbReference>
<dbReference type="OrthoDB" id="415696at2759"/>
<dbReference type="EMBL" id="KN817522">
    <property type="protein sequence ID" value="KJA27926.1"/>
    <property type="molecule type" value="Genomic_DNA"/>
</dbReference>
<dbReference type="STRING" id="945553.A0A0D2PHF0"/>
<dbReference type="PANTHER" id="PTHR10293">
    <property type="entry name" value="GLUTAREDOXIN FAMILY MEMBER"/>
    <property type="match status" value="1"/>
</dbReference>
<keyword evidence="2" id="KW-0479">Metal-binding</keyword>
<dbReference type="InterPro" id="IPR036249">
    <property type="entry name" value="Thioredoxin-like_sf"/>
</dbReference>
<dbReference type="CDD" id="cd03028">
    <property type="entry name" value="GRX_PICOT_like"/>
    <property type="match status" value="1"/>
</dbReference>
<dbReference type="PROSITE" id="PS51354">
    <property type="entry name" value="GLUTAREDOXIN_2"/>
    <property type="match status" value="1"/>
</dbReference>
<reference evidence="10" key="1">
    <citation type="submission" date="2014-04" db="EMBL/GenBank/DDBJ databases">
        <title>Evolutionary Origins and Diversification of the Mycorrhizal Mutualists.</title>
        <authorList>
            <consortium name="DOE Joint Genome Institute"/>
            <consortium name="Mycorrhizal Genomics Consortium"/>
            <person name="Kohler A."/>
            <person name="Kuo A."/>
            <person name="Nagy L.G."/>
            <person name="Floudas D."/>
            <person name="Copeland A."/>
            <person name="Barry K.W."/>
            <person name="Cichocki N."/>
            <person name="Veneault-Fourrey C."/>
            <person name="LaButti K."/>
            <person name="Lindquist E.A."/>
            <person name="Lipzen A."/>
            <person name="Lundell T."/>
            <person name="Morin E."/>
            <person name="Murat C."/>
            <person name="Riley R."/>
            <person name="Ohm R."/>
            <person name="Sun H."/>
            <person name="Tunlid A."/>
            <person name="Henrissat B."/>
            <person name="Grigoriev I.V."/>
            <person name="Hibbett D.S."/>
            <person name="Martin F."/>
        </authorList>
    </citation>
    <scope>NUCLEOTIDE SEQUENCE [LARGE SCALE GENOMIC DNA]</scope>
    <source>
        <strain evidence="10">FD-334 SS-4</strain>
    </source>
</reference>
<evidence type="ECO:0000256" key="4">
    <source>
        <dbReference type="ARBA" id="ARBA00023014"/>
    </source>
</evidence>
<dbReference type="Gene3D" id="3.40.30.10">
    <property type="entry name" value="Glutaredoxin"/>
    <property type="match status" value="1"/>
</dbReference>
<dbReference type="FunFam" id="3.40.30.10:FF:000005">
    <property type="entry name" value="Glutaredoxin 5"/>
    <property type="match status" value="1"/>
</dbReference>
<dbReference type="InterPro" id="IPR033658">
    <property type="entry name" value="GRX_PICOT-like"/>
</dbReference>
<dbReference type="InterPro" id="IPR004480">
    <property type="entry name" value="Monothiol_GRX-rel"/>
</dbReference>
<evidence type="ECO:0000256" key="3">
    <source>
        <dbReference type="ARBA" id="ARBA00023004"/>
    </source>
</evidence>
<evidence type="ECO:0000256" key="5">
    <source>
        <dbReference type="ARBA" id="ARBA00023284"/>
    </source>
</evidence>
<keyword evidence="10" id="KW-1185">Reference proteome</keyword>
<evidence type="ECO:0000313" key="9">
    <source>
        <dbReference type="EMBL" id="KJA27926.1"/>
    </source>
</evidence>
<feature type="region of interest" description="Disordered" evidence="7">
    <location>
        <begin position="143"/>
        <end position="165"/>
    </location>
</feature>
<evidence type="ECO:0000256" key="7">
    <source>
        <dbReference type="SAM" id="MobiDB-lite"/>
    </source>
</evidence>
<organism evidence="9 10">
    <name type="scientific">Hypholoma sublateritium (strain FD-334 SS-4)</name>
    <dbReference type="NCBI Taxonomy" id="945553"/>
    <lineage>
        <taxon>Eukaryota</taxon>
        <taxon>Fungi</taxon>
        <taxon>Dikarya</taxon>
        <taxon>Basidiomycota</taxon>
        <taxon>Agaricomycotina</taxon>
        <taxon>Agaricomycetes</taxon>
        <taxon>Agaricomycetidae</taxon>
        <taxon>Agaricales</taxon>
        <taxon>Agaricineae</taxon>
        <taxon>Strophariaceae</taxon>
        <taxon>Hypholoma</taxon>
    </lineage>
</organism>
<proteinExistence type="predicted"/>
<evidence type="ECO:0000256" key="6">
    <source>
        <dbReference type="ARBA" id="ARBA00067618"/>
    </source>
</evidence>
<keyword evidence="1" id="KW-0001">2Fe-2S</keyword>
<accession>A0A0D2PHF0</accession>
<evidence type="ECO:0000259" key="8">
    <source>
        <dbReference type="Pfam" id="PF00462"/>
    </source>
</evidence>
<keyword evidence="5" id="KW-0676">Redox-active center</keyword>
<dbReference type="Proteomes" id="UP000054270">
    <property type="component" value="Unassembled WGS sequence"/>
</dbReference>
<dbReference type="GO" id="GO:0051537">
    <property type="term" value="F:2 iron, 2 sulfur cluster binding"/>
    <property type="evidence" value="ECO:0007669"/>
    <property type="project" value="UniProtKB-KW"/>
</dbReference>
<gene>
    <name evidence="9" type="ORF">HYPSUDRAFT_34155</name>
</gene>
<keyword evidence="4" id="KW-0411">Iron-sulfur</keyword>
<feature type="domain" description="Glutaredoxin" evidence="8">
    <location>
        <begin position="49"/>
        <end position="116"/>
    </location>
</feature>
<dbReference type="AlphaFoldDB" id="A0A0D2PHF0"/>
<evidence type="ECO:0000256" key="1">
    <source>
        <dbReference type="ARBA" id="ARBA00022714"/>
    </source>
</evidence>
<keyword evidence="3" id="KW-0408">Iron</keyword>
<protein>
    <recommendedName>
        <fullName evidence="6">Monothiol glutaredoxin-5, mitochondrial</fullName>
    </recommendedName>
</protein>
<dbReference type="GO" id="GO:0044571">
    <property type="term" value="P:[2Fe-2S] cluster assembly"/>
    <property type="evidence" value="ECO:0007669"/>
    <property type="project" value="UniProtKB-ARBA"/>
</dbReference>
<evidence type="ECO:0000256" key="2">
    <source>
        <dbReference type="ARBA" id="ARBA00022723"/>
    </source>
</evidence>
<name>A0A0D2PHF0_HYPSF</name>